<keyword evidence="9" id="KW-1185">Reference proteome</keyword>
<feature type="chain" id="PRO_5045031889" description="Cytochrome P450" evidence="7">
    <location>
        <begin position="20"/>
        <end position="599"/>
    </location>
</feature>
<comment type="caution">
    <text evidence="8">The sequence shown here is derived from an EMBL/GenBank/DDBJ whole genome shotgun (WGS) entry which is preliminary data.</text>
</comment>
<sequence>MWFIWSLALLLAYLLGSTALSLANNYAAARKTGLPLVISPVSKLNPLWLVVQRRLAPWMRRNLPAPLTSWTRHNTLSWFFDDKYALFADLGSRSWLHVTPRELEFHCADPAVNAQVFGRRADFDKPADVLHLVDIYGPNISSVTGAEWRRHRRVTASPFNERNNRRVWDEALRQAAQAGACWSGRGAEGFNTTAVDTVAVSLNILATAALGESWDFRPAHDASENEKHGTQGGGVQAASSYRESLHVLLSSIRTLVVMPKWVYRLPGWCIPSGYLSRFVETHRVFGRHMEEMVRQRKADIASGDMRTDDSTFLSALVLKSEEVRREEEAGKGGGGGGGGGGARASLSNDELYGNLFTYNLAGHETTANTLSFAIYLLAAFPEWQEWVREEVDAVYTVSADGQVNTAYEDVFPNLKRCRAFLFETLRFYAPVLSINKATVGPHGQELLIDGRSVLLPPGTTVAPNVIASHTMPEHWGEDHMVFRPGRWIDQPGDVASEVLLDLPTSVREKTTSSDGKGITFFPWSSGGRVCPGKKFSQVEVLAVISSVLRDYRIEVVPEGLETEEQARKRCLAVIEDSETQITLQMRRPDTVFLRAVRRA</sequence>
<comment type="cofactor">
    <cofactor evidence="1">
        <name>heme</name>
        <dbReference type="ChEBI" id="CHEBI:30413"/>
    </cofactor>
</comment>
<evidence type="ECO:0000313" key="8">
    <source>
        <dbReference type="EMBL" id="KAL2285662.1"/>
    </source>
</evidence>
<keyword evidence="3 6" id="KW-0349">Heme</keyword>
<organism evidence="8 9">
    <name type="scientific">Diaporthe vaccinii</name>
    <dbReference type="NCBI Taxonomy" id="105482"/>
    <lineage>
        <taxon>Eukaryota</taxon>
        <taxon>Fungi</taxon>
        <taxon>Dikarya</taxon>
        <taxon>Ascomycota</taxon>
        <taxon>Pezizomycotina</taxon>
        <taxon>Sordariomycetes</taxon>
        <taxon>Sordariomycetidae</taxon>
        <taxon>Diaporthales</taxon>
        <taxon>Diaporthaceae</taxon>
        <taxon>Diaporthe</taxon>
        <taxon>Diaporthe eres species complex</taxon>
    </lineage>
</organism>
<proteinExistence type="inferred from homology"/>
<evidence type="ECO:0000256" key="5">
    <source>
        <dbReference type="ARBA" id="ARBA00023004"/>
    </source>
</evidence>
<dbReference type="Gene3D" id="1.10.630.10">
    <property type="entry name" value="Cytochrome P450"/>
    <property type="match status" value="1"/>
</dbReference>
<dbReference type="SUPFAM" id="SSF48264">
    <property type="entry name" value="Cytochrome P450"/>
    <property type="match status" value="1"/>
</dbReference>
<evidence type="ECO:0000256" key="1">
    <source>
        <dbReference type="ARBA" id="ARBA00001971"/>
    </source>
</evidence>
<dbReference type="InterPro" id="IPR036396">
    <property type="entry name" value="Cyt_P450_sf"/>
</dbReference>
<dbReference type="InterPro" id="IPR017972">
    <property type="entry name" value="Cyt_P450_CS"/>
</dbReference>
<comment type="similarity">
    <text evidence="2 6">Belongs to the cytochrome P450 family.</text>
</comment>
<dbReference type="InterPro" id="IPR050121">
    <property type="entry name" value="Cytochrome_P450_monoxygenase"/>
</dbReference>
<feature type="signal peptide" evidence="7">
    <location>
        <begin position="1"/>
        <end position="19"/>
    </location>
</feature>
<dbReference type="Proteomes" id="UP001600888">
    <property type="component" value="Unassembled WGS sequence"/>
</dbReference>
<dbReference type="CDD" id="cd11070">
    <property type="entry name" value="CYP56-like"/>
    <property type="match status" value="1"/>
</dbReference>
<evidence type="ECO:0008006" key="10">
    <source>
        <dbReference type="Google" id="ProtNLM"/>
    </source>
</evidence>
<accession>A0ABR4ET88</accession>
<protein>
    <recommendedName>
        <fullName evidence="10">Cytochrome P450</fullName>
    </recommendedName>
</protein>
<evidence type="ECO:0000256" key="7">
    <source>
        <dbReference type="SAM" id="SignalP"/>
    </source>
</evidence>
<evidence type="ECO:0000256" key="2">
    <source>
        <dbReference type="ARBA" id="ARBA00010617"/>
    </source>
</evidence>
<reference evidence="8 9" key="1">
    <citation type="submission" date="2024-03" db="EMBL/GenBank/DDBJ databases">
        <title>A high-quality draft genome sequence of Diaporthe vaccinii, a causative agent of upright dieback and viscid rot disease in cranberry plants.</title>
        <authorList>
            <person name="Sarrasin M."/>
            <person name="Lang B.F."/>
            <person name="Burger G."/>
        </authorList>
    </citation>
    <scope>NUCLEOTIDE SEQUENCE [LARGE SCALE GENOMIC DNA]</scope>
    <source>
        <strain evidence="8 9">IS7</strain>
    </source>
</reference>
<keyword evidence="7" id="KW-0732">Signal</keyword>
<evidence type="ECO:0000256" key="3">
    <source>
        <dbReference type="ARBA" id="ARBA00022617"/>
    </source>
</evidence>
<keyword evidence="4 6" id="KW-0479">Metal-binding</keyword>
<dbReference type="EMBL" id="JBAWTH010000029">
    <property type="protein sequence ID" value="KAL2285663.1"/>
    <property type="molecule type" value="Genomic_DNA"/>
</dbReference>
<dbReference type="EMBL" id="JBAWTH010000029">
    <property type="protein sequence ID" value="KAL2285662.1"/>
    <property type="molecule type" value="Genomic_DNA"/>
</dbReference>
<keyword evidence="6" id="KW-0560">Oxidoreductase</keyword>
<dbReference type="PRINTS" id="PR00385">
    <property type="entry name" value="P450"/>
</dbReference>
<gene>
    <name evidence="8" type="ORF">FJTKL_07678</name>
</gene>
<dbReference type="InterPro" id="IPR001128">
    <property type="entry name" value="Cyt_P450"/>
</dbReference>
<evidence type="ECO:0000313" key="9">
    <source>
        <dbReference type="Proteomes" id="UP001600888"/>
    </source>
</evidence>
<dbReference type="Pfam" id="PF00067">
    <property type="entry name" value="p450"/>
    <property type="match status" value="1"/>
</dbReference>
<keyword evidence="6" id="KW-0503">Monooxygenase</keyword>
<name>A0ABR4ET88_9PEZI</name>
<keyword evidence="5 6" id="KW-0408">Iron</keyword>
<dbReference type="PANTHER" id="PTHR24305">
    <property type="entry name" value="CYTOCHROME P450"/>
    <property type="match status" value="1"/>
</dbReference>
<evidence type="ECO:0000256" key="6">
    <source>
        <dbReference type="RuleBase" id="RU000461"/>
    </source>
</evidence>
<dbReference type="PROSITE" id="PS00086">
    <property type="entry name" value="CYTOCHROME_P450"/>
    <property type="match status" value="1"/>
</dbReference>
<dbReference type="PANTHER" id="PTHR24305:SF166">
    <property type="entry name" value="CYTOCHROME P450 12A4, MITOCHONDRIAL-RELATED"/>
    <property type="match status" value="1"/>
</dbReference>
<evidence type="ECO:0000256" key="4">
    <source>
        <dbReference type="ARBA" id="ARBA00022723"/>
    </source>
</evidence>